<dbReference type="GO" id="GO:0000160">
    <property type="term" value="P:phosphorelay signal transduction system"/>
    <property type="evidence" value="ECO:0007669"/>
    <property type="project" value="UniProtKB-KW"/>
</dbReference>
<accession>A0ABD5W111</accession>
<evidence type="ECO:0000313" key="8">
    <source>
        <dbReference type="EMBL" id="MFC7059188.1"/>
    </source>
</evidence>
<evidence type="ECO:0000259" key="7">
    <source>
        <dbReference type="PROSITE" id="PS50109"/>
    </source>
</evidence>
<dbReference type="SUPFAM" id="SSF47384">
    <property type="entry name" value="Homodimeric domain of signal transducing histidine kinase"/>
    <property type="match status" value="1"/>
</dbReference>
<keyword evidence="3" id="KW-0597">Phosphoprotein</keyword>
<dbReference type="EC" id="2.7.13.3" evidence="2"/>
<evidence type="ECO:0000256" key="4">
    <source>
        <dbReference type="ARBA" id="ARBA00022679"/>
    </source>
</evidence>
<name>A0ABD5W111_9EURY</name>
<gene>
    <name evidence="8" type="ORF">ACFQQG_14625</name>
</gene>
<dbReference type="InterPro" id="IPR003594">
    <property type="entry name" value="HATPase_dom"/>
</dbReference>
<dbReference type="EMBL" id="JBHSZI010000001">
    <property type="protein sequence ID" value="MFC7059188.1"/>
    <property type="molecule type" value="Genomic_DNA"/>
</dbReference>
<keyword evidence="5 8" id="KW-0418">Kinase</keyword>
<dbReference type="InterPro" id="IPR036097">
    <property type="entry name" value="HisK_dim/P_sf"/>
</dbReference>
<dbReference type="PROSITE" id="PS50109">
    <property type="entry name" value="HIS_KIN"/>
    <property type="match status" value="1"/>
</dbReference>
<proteinExistence type="predicted"/>
<evidence type="ECO:0000313" key="9">
    <source>
        <dbReference type="Proteomes" id="UP001596445"/>
    </source>
</evidence>
<dbReference type="PANTHER" id="PTHR43711:SF1">
    <property type="entry name" value="HISTIDINE KINASE 1"/>
    <property type="match status" value="1"/>
</dbReference>
<dbReference type="InterPro" id="IPR050736">
    <property type="entry name" value="Sensor_HK_Regulatory"/>
</dbReference>
<dbReference type="GO" id="GO:0004673">
    <property type="term" value="F:protein histidine kinase activity"/>
    <property type="evidence" value="ECO:0007669"/>
    <property type="project" value="UniProtKB-EC"/>
</dbReference>
<keyword evidence="4" id="KW-0808">Transferase</keyword>
<dbReference type="RefSeq" id="WP_382186144.1">
    <property type="nucleotide sequence ID" value="NZ_JBHSZI010000001.1"/>
</dbReference>
<dbReference type="InterPro" id="IPR036890">
    <property type="entry name" value="HATPase_C_sf"/>
</dbReference>
<dbReference type="SUPFAM" id="SSF55874">
    <property type="entry name" value="ATPase domain of HSP90 chaperone/DNA topoisomerase II/histidine kinase"/>
    <property type="match status" value="1"/>
</dbReference>
<dbReference type="Pfam" id="PF02518">
    <property type="entry name" value="HATPase_c"/>
    <property type="match status" value="1"/>
</dbReference>
<dbReference type="PANTHER" id="PTHR43711">
    <property type="entry name" value="TWO-COMPONENT HISTIDINE KINASE"/>
    <property type="match status" value="1"/>
</dbReference>
<dbReference type="InterPro" id="IPR004358">
    <property type="entry name" value="Sig_transdc_His_kin-like_C"/>
</dbReference>
<dbReference type="AlphaFoldDB" id="A0ABD5W111"/>
<comment type="caution">
    <text evidence="8">The sequence shown here is derived from an EMBL/GenBank/DDBJ whole genome shotgun (WGS) entry which is preliminary data.</text>
</comment>
<evidence type="ECO:0000256" key="3">
    <source>
        <dbReference type="ARBA" id="ARBA00022553"/>
    </source>
</evidence>
<dbReference type="Gene3D" id="3.30.565.10">
    <property type="entry name" value="Histidine kinase-like ATPase, C-terminal domain"/>
    <property type="match status" value="1"/>
</dbReference>
<dbReference type="CDD" id="cd00082">
    <property type="entry name" value="HisKA"/>
    <property type="match status" value="1"/>
</dbReference>
<evidence type="ECO:0000256" key="6">
    <source>
        <dbReference type="ARBA" id="ARBA00023012"/>
    </source>
</evidence>
<evidence type="ECO:0000256" key="2">
    <source>
        <dbReference type="ARBA" id="ARBA00012438"/>
    </source>
</evidence>
<reference evidence="8 9" key="1">
    <citation type="journal article" date="2019" name="Int. J. Syst. Evol. Microbiol.">
        <title>The Global Catalogue of Microorganisms (GCM) 10K type strain sequencing project: providing services to taxonomists for standard genome sequencing and annotation.</title>
        <authorList>
            <consortium name="The Broad Institute Genomics Platform"/>
            <consortium name="The Broad Institute Genome Sequencing Center for Infectious Disease"/>
            <person name="Wu L."/>
            <person name="Ma J."/>
        </authorList>
    </citation>
    <scope>NUCLEOTIDE SEQUENCE [LARGE SCALE GENOMIC DNA]</scope>
    <source>
        <strain evidence="8 9">JCM 30072</strain>
    </source>
</reference>
<dbReference type="PRINTS" id="PR00344">
    <property type="entry name" value="BCTRLSENSOR"/>
</dbReference>
<dbReference type="Pfam" id="PF00512">
    <property type="entry name" value="HisKA"/>
    <property type="match status" value="1"/>
</dbReference>
<dbReference type="InterPro" id="IPR005467">
    <property type="entry name" value="His_kinase_dom"/>
</dbReference>
<comment type="catalytic activity">
    <reaction evidence="1">
        <text>ATP + protein L-histidine = ADP + protein N-phospho-L-histidine.</text>
        <dbReference type="EC" id="2.7.13.3"/>
    </reaction>
</comment>
<dbReference type="Proteomes" id="UP001596445">
    <property type="component" value="Unassembled WGS sequence"/>
</dbReference>
<evidence type="ECO:0000256" key="1">
    <source>
        <dbReference type="ARBA" id="ARBA00000085"/>
    </source>
</evidence>
<dbReference type="Gene3D" id="1.10.287.130">
    <property type="match status" value="1"/>
</dbReference>
<dbReference type="InterPro" id="IPR003661">
    <property type="entry name" value="HisK_dim/P_dom"/>
</dbReference>
<dbReference type="CDD" id="cd00075">
    <property type="entry name" value="HATPase"/>
    <property type="match status" value="1"/>
</dbReference>
<keyword evidence="9" id="KW-1185">Reference proteome</keyword>
<feature type="domain" description="Histidine kinase" evidence="7">
    <location>
        <begin position="34"/>
        <end position="229"/>
    </location>
</feature>
<evidence type="ECO:0000256" key="5">
    <source>
        <dbReference type="ARBA" id="ARBA00022777"/>
    </source>
</evidence>
<dbReference type="SMART" id="SM00387">
    <property type="entry name" value="HATPase_c"/>
    <property type="match status" value="1"/>
</dbReference>
<organism evidence="8 9">
    <name type="scientific">Halovenus salina</name>
    <dbReference type="NCBI Taxonomy" id="1510225"/>
    <lineage>
        <taxon>Archaea</taxon>
        <taxon>Methanobacteriati</taxon>
        <taxon>Methanobacteriota</taxon>
        <taxon>Stenosarchaea group</taxon>
        <taxon>Halobacteria</taxon>
        <taxon>Halobacteriales</taxon>
        <taxon>Haloarculaceae</taxon>
        <taxon>Halovenus</taxon>
    </lineage>
</organism>
<protein>
    <recommendedName>
        <fullName evidence="2">histidine kinase</fullName>
        <ecNumber evidence="2">2.7.13.3</ecNumber>
    </recommendedName>
</protein>
<sequence length="231" mass="25222">MTAALTRAERENELRVSQQRVREERDRLDEFASVLSHDLRNPLNVATLRADLAAQEYDSEHLADAMDALSRMEEIINHLLLLARQGKTVGETEQIVLEEVVSGCWRNVETGDATVITDGESTLAADRDRLAQAFENLFRNAIGHGGTSVTVTVGVLDDENGFYVADDGPGIPPEDREEVFNSGFSTNQGGTGFGLAIVKRICEAHGWEISVTESETGGARFEITGIESLDS</sequence>
<dbReference type="SMART" id="SM00388">
    <property type="entry name" value="HisKA"/>
    <property type="match status" value="1"/>
</dbReference>
<keyword evidence="6" id="KW-0902">Two-component regulatory system</keyword>